<dbReference type="InterPro" id="IPR003777">
    <property type="entry name" value="XdhC_CoxI"/>
</dbReference>
<protein>
    <submittedName>
        <fullName evidence="3">XdhC family protein</fullName>
    </submittedName>
</protein>
<dbReference type="InterPro" id="IPR052698">
    <property type="entry name" value="MoCofactor_Util/Proc"/>
</dbReference>
<dbReference type="RefSeq" id="WP_248253574.1">
    <property type="nucleotide sequence ID" value="NZ_JAIWJX010000002.1"/>
</dbReference>
<evidence type="ECO:0000313" key="3">
    <source>
        <dbReference type="EMBL" id="MCK6258241.1"/>
    </source>
</evidence>
<dbReference type="Gene3D" id="3.40.50.720">
    <property type="entry name" value="NAD(P)-binding Rossmann-like Domain"/>
    <property type="match status" value="1"/>
</dbReference>
<feature type="domain" description="XdhC Rossmann" evidence="2">
    <location>
        <begin position="214"/>
        <end position="349"/>
    </location>
</feature>
<comment type="caution">
    <text evidence="3">The sequence shown here is derived from an EMBL/GenBank/DDBJ whole genome shotgun (WGS) entry which is preliminary data.</text>
</comment>
<dbReference type="EMBL" id="JAIWJX010000002">
    <property type="protein sequence ID" value="MCK6258241.1"/>
    <property type="molecule type" value="Genomic_DNA"/>
</dbReference>
<keyword evidence="4" id="KW-1185">Reference proteome</keyword>
<reference evidence="3" key="1">
    <citation type="submission" date="2021-09" db="EMBL/GenBank/DDBJ databases">
        <title>Genome analysis of Fictibacillus sp. KIGAM418 isolated from marine sediment.</title>
        <authorList>
            <person name="Seo M.-J."/>
            <person name="Cho E.-S."/>
            <person name="Hwang C.Y."/>
        </authorList>
    </citation>
    <scope>NUCLEOTIDE SEQUENCE</scope>
    <source>
        <strain evidence="3">KIGAM418</strain>
    </source>
</reference>
<gene>
    <name evidence="3" type="ORF">LCY76_16840</name>
</gene>
<name>A0A9X1XDS4_9BACL</name>
<sequence length="365" mass="41567">MKIPYSKVVLFTNIIMLMRSFPFTKKVLLQVAKQGVNEEMYFYEIADRLKKLKDECVIATLLHVEGSSYLKEGAMLLFHQDGKTGMISAGCVESDLEERSRQVLLDGQPQYAVYNQRSDEDLLWGTGTGCSGVLHVLVERVDEQLRHHLLDVKRSLEKGRPVLHRKELFIDETRLNIKNHFQKSDKKTIFKNGLISTNDVEMTFFYLFEPMPRLVIFGAGEDAKSVAKLATETGWLVTICDWRPAFCNRAEFPFADHLIVGYPPDLFDKLAFDSQDFAVIMSHNFQQDKQFLSQLLKQKLRYVGVLGPRNRTEKLLETEEIPAFISSPIGLSIGSSGPHEIAVSILAEMIAVYRLEKKRPAGSFL</sequence>
<dbReference type="InterPro" id="IPR027051">
    <property type="entry name" value="XdhC_Rossmann_dom"/>
</dbReference>
<evidence type="ECO:0000259" key="2">
    <source>
        <dbReference type="Pfam" id="PF13478"/>
    </source>
</evidence>
<dbReference type="PANTHER" id="PTHR30388">
    <property type="entry name" value="ALDEHYDE OXIDOREDUCTASE MOLYBDENUM COFACTOR ASSEMBLY PROTEIN"/>
    <property type="match status" value="1"/>
</dbReference>
<proteinExistence type="predicted"/>
<dbReference type="PANTHER" id="PTHR30388:SF6">
    <property type="entry name" value="XANTHINE DEHYDROGENASE SUBUNIT A-RELATED"/>
    <property type="match status" value="1"/>
</dbReference>
<evidence type="ECO:0000259" key="1">
    <source>
        <dbReference type="Pfam" id="PF02625"/>
    </source>
</evidence>
<dbReference type="Pfam" id="PF02625">
    <property type="entry name" value="XdhC_CoxI"/>
    <property type="match status" value="1"/>
</dbReference>
<dbReference type="Pfam" id="PF13478">
    <property type="entry name" value="XdhC_C"/>
    <property type="match status" value="1"/>
</dbReference>
<dbReference type="AlphaFoldDB" id="A0A9X1XDS4"/>
<organism evidence="3 4">
    <name type="scientific">Fictibacillus marinisediminis</name>
    <dbReference type="NCBI Taxonomy" id="2878389"/>
    <lineage>
        <taxon>Bacteria</taxon>
        <taxon>Bacillati</taxon>
        <taxon>Bacillota</taxon>
        <taxon>Bacilli</taxon>
        <taxon>Bacillales</taxon>
        <taxon>Fictibacillaceae</taxon>
        <taxon>Fictibacillus</taxon>
    </lineage>
</organism>
<accession>A0A9X1XDS4</accession>
<evidence type="ECO:0000313" key="4">
    <source>
        <dbReference type="Proteomes" id="UP001139011"/>
    </source>
</evidence>
<feature type="domain" description="XdhC- CoxI" evidence="1">
    <location>
        <begin position="54"/>
        <end position="112"/>
    </location>
</feature>
<dbReference type="Proteomes" id="UP001139011">
    <property type="component" value="Unassembled WGS sequence"/>
</dbReference>